<keyword evidence="4" id="KW-1185">Reference proteome</keyword>
<comment type="caution">
    <text evidence="3">The sequence shown here is derived from an EMBL/GenBank/DDBJ whole genome shotgun (WGS) entry which is preliminary data.</text>
</comment>
<evidence type="ECO:0000256" key="2">
    <source>
        <dbReference type="SAM" id="SignalP"/>
    </source>
</evidence>
<feature type="region of interest" description="Disordered" evidence="1">
    <location>
        <begin position="143"/>
        <end position="166"/>
    </location>
</feature>
<organism evidence="3 4">
    <name type="scientific">Alicyclobacillus fastidiosus</name>
    <dbReference type="NCBI Taxonomy" id="392011"/>
    <lineage>
        <taxon>Bacteria</taxon>
        <taxon>Bacillati</taxon>
        <taxon>Bacillota</taxon>
        <taxon>Bacilli</taxon>
        <taxon>Bacillales</taxon>
        <taxon>Alicyclobacillaceae</taxon>
        <taxon>Alicyclobacillus</taxon>
    </lineage>
</organism>
<feature type="compositionally biased region" description="Basic residues" evidence="1">
    <location>
        <begin position="59"/>
        <end position="68"/>
    </location>
</feature>
<feature type="signal peptide" evidence="2">
    <location>
        <begin position="1"/>
        <end position="24"/>
    </location>
</feature>
<protein>
    <submittedName>
        <fullName evidence="3">Uncharacterized protein</fullName>
    </submittedName>
</protein>
<feature type="region of interest" description="Disordered" evidence="1">
    <location>
        <begin position="44"/>
        <end position="68"/>
    </location>
</feature>
<dbReference type="EMBL" id="JBDXSU010000021">
    <property type="protein sequence ID" value="MFB5192406.1"/>
    <property type="molecule type" value="Genomic_DNA"/>
</dbReference>
<accession>A0ABV5AJV3</accession>
<name>A0ABV5AJV3_9BACL</name>
<evidence type="ECO:0000256" key="1">
    <source>
        <dbReference type="SAM" id="MobiDB-lite"/>
    </source>
</evidence>
<evidence type="ECO:0000313" key="3">
    <source>
        <dbReference type="EMBL" id="MFB5192406.1"/>
    </source>
</evidence>
<dbReference type="RefSeq" id="WP_275473331.1">
    <property type="nucleotide sequence ID" value="NZ_CP162940.1"/>
</dbReference>
<proteinExistence type="predicted"/>
<keyword evidence="2" id="KW-0732">Signal</keyword>
<gene>
    <name evidence="3" type="ORF">KKP3000_001606</name>
</gene>
<dbReference type="Proteomes" id="UP001579974">
    <property type="component" value="Unassembled WGS sequence"/>
</dbReference>
<evidence type="ECO:0000313" key="4">
    <source>
        <dbReference type="Proteomes" id="UP001579974"/>
    </source>
</evidence>
<feature type="chain" id="PRO_5045140004" evidence="2">
    <location>
        <begin position="25"/>
        <end position="166"/>
    </location>
</feature>
<sequence>MRLKTVLMSSMMTLGAVGTMTAYGATVVPTGNMPDTGQTVVKGTTNSTAAGDTADGKLSKGRHGHRHGGFIRDTAKILNMQPSELREELKSGKSIVQVAASKGISEQVLTSKLRANLEARLKKSEQKGKLTADKANKILTNFDRHISEKLNRKGHAGKASSSQKAS</sequence>
<reference evidence="3 4" key="1">
    <citation type="journal article" date="2024" name="Int. J. Mol. Sci.">
        <title>Exploration of Alicyclobacillus spp. Genome in Search of Antibiotic Resistance.</title>
        <authorList>
            <person name="Bucka-Kolendo J."/>
            <person name="Kiousi D.E."/>
            <person name="Dekowska A."/>
            <person name="Mikolajczuk-Szczyrba A."/>
            <person name="Karadedos D.M."/>
            <person name="Michael P."/>
            <person name="Galanis A."/>
            <person name="Sokolowska B."/>
        </authorList>
    </citation>
    <scope>NUCLEOTIDE SEQUENCE [LARGE SCALE GENOMIC DNA]</scope>
    <source>
        <strain evidence="3 4">KKP 3000</strain>
    </source>
</reference>